<gene>
    <name evidence="3" type="ORF">V7S43_004878</name>
</gene>
<dbReference type="Proteomes" id="UP001632037">
    <property type="component" value="Unassembled WGS sequence"/>
</dbReference>
<dbReference type="AlphaFoldDB" id="A0ABD3FVT9"/>
<protein>
    <recommendedName>
        <fullName evidence="2">C2 domain-containing protein</fullName>
    </recommendedName>
</protein>
<feature type="compositionally biased region" description="Pro residues" evidence="1">
    <location>
        <begin position="203"/>
        <end position="224"/>
    </location>
</feature>
<organism evidence="3 4">
    <name type="scientific">Phytophthora oleae</name>
    <dbReference type="NCBI Taxonomy" id="2107226"/>
    <lineage>
        <taxon>Eukaryota</taxon>
        <taxon>Sar</taxon>
        <taxon>Stramenopiles</taxon>
        <taxon>Oomycota</taxon>
        <taxon>Peronosporomycetes</taxon>
        <taxon>Peronosporales</taxon>
        <taxon>Peronosporaceae</taxon>
        <taxon>Phytophthora</taxon>
    </lineage>
</organism>
<accession>A0ABD3FVT9</accession>
<feature type="region of interest" description="Disordered" evidence="1">
    <location>
        <begin position="194"/>
        <end position="238"/>
    </location>
</feature>
<proteinExistence type="predicted"/>
<evidence type="ECO:0000256" key="1">
    <source>
        <dbReference type="SAM" id="MobiDB-lite"/>
    </source>
</evidence>
<sequence length="319" mass="33663">MGMELHVRACSARNLLDKQTFGKQDPYCKLQLRGKSFKTRVHDNGHKTPVWDEVFVFSVVDPQLDQLVIEVKDKNFTSSTLIGECRLPVSMFLNGSVVDQWYTLNNGSKRAGEVNLRVQFKGPGVQPSGAAPMASMEKAPKHATAQAYPYPQQSTAPGYPTASYAASSAYPASASAATTAAVAAAAVAATSTPQYSPQQPYYQQPPPQYSQPPPPHYAQPPPPQYAQQPGYYPPPPQPAYGYAPPATVAYAAGPPVMVMQGGSPYDHHHRHHGGGYGGGHRGFGGHGGGRRGGGMSSGSMAMGVGAGLLGGLLLGEALD</sequence>
<dbReference type="PANTHER" id="PTHR47052:SF3">
    <property type="entry name" value="INGRESSION PROTEIN 1"/>
    <property type="match status" value="1"/>
</dbReference>
<dbReference type="Gene3D" id="2.60.40.150">
    <property type="entry name" value="C2 domain"/>
    <property type="match status" value="1"/>
</dbReference>
<dbReference type="InterPro" id="IPR000008">
    <property type="entry name" value="C2_dom"/>
</dbReference>
<evidence type="ECO:0000313" key="3">
    <source>
        <dbReference type="EMBL" id="KAL3670566.1"/>
    </source>
</evidence>
<feature type="region of interest" description="Disordered" evidence="1">
    <location>
        <begin position="125"/>
        <end position="144"/>
    </location>
</feature>
<comment type="caution">
    <text evidence="3">The sequence shown here is derived from an EMBL/GenBank/DDBJ whole genome shotgun (WGS) entry which is preliminary data.</text>
</comment>
<name>A0ABD3FVT9_9STRA</name>
<reference evidence="3 4" key="1">
    <citation type="submission" date="2024-09" db="EMBL/GenBank/DDBJ databases">
        <title>Genome sequencing and assembly of Phytophthora oleae, isolate VK10A, causative agent of rot of olive drupes.</title>
        <authorList>
            <person name="Conti Taguali S."/>
            <person name="Riolo M."/>
            <person name="La Spada F."/>
            <person name="Cacciola S.O."/>
            <person name="Dionisio G."/>
        </authorList>
    </citation>
    <scope>NUCLEOTIDE SEQUENCE [LARGE SCALE GENOMIC DNA]</scope>
    <source>
        <strain evidence="3 4">VK10A</strain>
    </source>
</reference>
<evidence type="ECO:0000259" key="2">
    <source>
        <dbReference type="PROSITE" id="PS50004"/>
    </source>
</evidence>
<dbReference type="SMART" id="SM00239">
    <property type="entry name" value="C2"/>
    <property type="match status" value="1"/>
</dbReference>
<keyword evidence="4" id="KW-1185">Reference proteome</keyword>
<dbReference type="SUPFAM" id="SSF49562">
    <property type="entry name" value="C2 domain (Calcium/lipid-binding domain, CaLB)"/>
    <property type="match status" value="1"/>
</dbReference>
<evidence type="ECO:0000313" key="4">
    <source>
        <dbReference type="Proteomes" id="UP001632037"/>
    </source>
</evidence>
<dbReference type="PROSITE" id="PS50004">
    <property type="entry name" value="C2"/>
    <property type="match status" value="1"/>
</dbReference>
<feature type="domain" description="C2" evidence="2">
    <location>
        <begin position="1"/>
        <end position="102"/>
    </location>
</feature>
<dbReference type="EMBL" id="JBIMZQ010000007">
    <property type="protein sequence ID" value="KAL3670566.1"/>
    <property type="molecule type" value="Genomic_DNA"/>
</dbReference>
<dbReference type="InterPro" id="IPR035892">
    <property type="entry name" value="C2_domain_sf"/>
</dbReference>
<dbReference type="InterPro" id="IPR052981">
    <property type="entry name" value="Ingression_C2_domain"/>
</dbReference>
<dbReference type="PANTHER" id="PTHR47052">
    <property type="entry name" value="CONSERVED SERINE PROLINE-RICH PROTEIN (AFU_ORTHOLOGUE AFUA_2G01790)"/>
    <property type="match status" value="1"/>
</dbReference>
<dbReference type="CDD" id="cd00030">
    <property type="entry name" value="C2"/>
    <property type="match status" value="1"/>
</dbReference>
<dbReference type="Pfam" id="PF00168">
    <property type="entry name" value="C2"/>
    <property type="match status" value="1"/>
</dbReference>